<dbReference type="SUPFAM" id="SSF49464">
    <property type="entry name" value="Carboxypeptidase regulatory domain-like"/>
    <property type="match status" value="1"/>
</dbReference>
<dbReference type="InterPro" id="IPR037066">
    <property type="entry name" value="Plug_dom_sf"/>
</dbReference>
<dbReference type="InterPro" id="IPR012910">
    <property type="entry name" value="Plug_dom"/>
</dbReference>
<dbReference type="InterPro" id="IPR008969">
    <property type="entry name" value="CarboxyPept-like_regulatory"/>
</dbReference>
<keyword evidence="5" id="KW-1185">Reference proteome</keyword>
<gene>
    <name evidence="4" type="ordered locus">Runsl_1293</name>
</gene>
<keyword evidence="1" id="KW-0732">Signal</keyword>
<keyword evidence="4" id="KW-0675">Receptor</keyword>
<dbReference type="Gene3D" id="2.60.40.1120">
    <property type="entry name" value="Carboxypeptidase-like, regulatory domain"/>
    <property type="match status" value="1"/>
</dbReference>
<reference evidence="4 5" key="2">
    <citation type="journal article" date="2012" name="Stand. Genomic Sci.">
        <title>Complete genome sequence of the aquatic bacterium Runella slithyformis type strain (LSU 4(T)).</title>
        <authorList>
            <person name="Copeland A."/>
            <person name="Zhang X."/>
            <person name="Misra M."/>
            <person name="Lapidus A."/>
            <person name="Nolan M."/>
            <person name="Lucas S."/>
            <person name="Deshpande S."/>
            <person name="Cheng J.F."/>
            <person name="Tapia R."/>
            <person name="Goodwin L.A."/>
            <person name="Pitluck S."/>
            <person name="Liolios K."/>
            <person name="Pagani I."/>
            <person name="Ivanova N."/>
            <person name="Mikhailova N."/>
            <person name="Pati A."/>
            <person name="Chen A."/>
            <person name="Palaniappan K."/>
            <person name="Land M."/>
            <person name="Hauser L."/>
            <person name="Pan C."/>
            <person name="Jeffries C.D."/>
            <person name="Detter J.C."/>
            <person name="Brambilla E.M."/>
            <person name="Rohde M."/>
            <person name="Djao O.D."/>
            <person name="Goker M."/>
            <person name="Sikorski J."/>
            <person name="Tindall B.J."/>
            <person name="Woyke T."/>
            <person name="Bristow J."/>
            <person name="Eisen J.A."/>
            <person name="Markowitz V."/>
            <person name="Hugenholtz P."/>
            <person name="Kyrpides N.C."/>
            <person name="Klenk H.P."/>
            <person name="Mavromatis K."/>
        </authorList>
    </citation>
    <scope>NUCLEOTIDE SEQUENCE [LARGE SCALE GENOMIC DNA]</scope>
    <source>
        <strain evidence="5">ATCC 29530 / DSM 19594 / LMG 11500 / NCIMB 11436 / LSU 4</strain>
    </source>
</reference>
<feature type="domain" description="TonB-dependent receptor plug" evidence="3">
    <location>
        <begin position="151"/>
        <end position="224"/>
    </location>
</feature>
<evidence type="ECO:0000313" key="4">
    <source>
        <dbReference type="EMBL" id="AEI47720.1"/>
    </source>
</evidence>
<dbReference type="Proteomes" id="UP000000493">
    <property type="component" value="Chromosome"/>
</dbReference>
<dbReference type="Pfam" id="PF13715">
    <property type="entry name" value="CarbopepD_reg_2"/>
    <property type="match status" value="1"/>
</dbReference>
<dbReference type="Pfam" id="PF07715">
    <property type="entry name" value="Plug"/>
    <property type="match status" value="1"/>
</dbReference>
<dbReference type="PANTHER" id="PTHR30069">
    <property type="entry name" value="TONB-DEPENDENT OUTER MEMBRANE RECEPTOR"/>
    <property type="match status" value="1"/>
</dbReference>
<evidence type="ECO:0000313" key="5">
    <source>
        <dbReference type="Proteomes" id="UP000000493"/>
    </source>
</evidence>
<dbReference type="EMBL" id="CP002859">
    <property type="protein sequence ID" value="AEI47720.1"/>
    <property type="molecule type" value="Genomic_DNA"/>
</dbReference>
<proteinExistence type="inferred from homology"/>
<keyword evidence="2" id="KW-0812">Transmembrane</keyword>
<organism evidence="4 5">
    <name type="scientific">Runella slithyformis (strain ATCC 29530 / DSM 19594 / LMG 11500 / NCIMB 11436 / LSU 4)</name>
    <dbReference type="NCBI Taxonomy" id="761193"/>
    <lineage>
        <taxon>Bacteria</taxon>
        <taxon>Pseudomonadati</taxon>
        <taxon>Bacteroidota</taxon>
        <taxon>Cytophagia</taxon>
        <taxon>Cytophagales</taxon>
        <taxon>Spirosomataceae</taxon>
        <taxon>Runella</taxon>
    </lineage>
</organism>
<sequence length="798" mass="90242">MNLKLLPLLLLFTFEGFAQRIIKMEGTIVDSLSNLPISGVAVSTLANNKIYGQISDQSGHFALFLPAGDHTISFKSAGYVPQWRYLNEKSPDQTLTIYFQKVEHQLEQVIVSTKGYDENIRKPLLGVNQIDIKTLSKIPAAFGELDFLRGIQMLPGVSSVGEASNGVNIRGGTTDQNLILVDNTPIFNPTHMFGLFSVIPPDAISNLNLYKGNVPARFGGRAAAVIDISLKTPDVTKFKMTGGLSLISEKLMVNVPIIKDRLAVYVAARGAFHDFLLPVFSKDLDSVRTRFSEVLGKVFWRVNAKNTISLMGYFSNDYFQTNLLATLPNVVGETTFFEHQTNNYALEWVCLLTPKLDWQTTLSVANYDPTIGTIETAARNKVRLESGVYQKQATSALNYQGKNSKWELGTSFTKYHIKPGILNPGNSTSVNALTLPSEFSQEADVFLDGEISANKHFAATFGLRYSYFMALGPADLRTYQPNEPRDDLSVIESQRIPKGKITKAYGGFEPRLGIRYAPNNALSFKMGYNLMRQYIQIASNTTTPIPTSRWKTSDVHIRPQVSHLITGGLYRSFKNDIYDFTLEGYFRQSENSIDYKPGADFLLQPFPETQLVQGQSKAYGVEVMFSKKKGNFTGWINYTYARTFNKTYADVNVLEQVNNGNWYRANYDRPHSINLSIDMVADKHNSFSFNFVYSTGRPYTEPVGFIEYLNNFYPYFDERNNNRIPSYHRLDLAWHIKNPSMKEDKRWKGDWVFTVYNLYARKNAYSVFFKTENGAARAYKLQIFGAPIVSLAYNFNYE</sequence>
<dbReference type="Gene3D" id="2.170.130.10">
    <property type="entry name" value="TonB-dependent receptor, plug domain"/>
    <property type="match status" value="1"/>
</dbReference>
<dbReference type="GO" id="GO:0044718">
    <property type="term" value="P:siderophore transmembrane transport"/>
    <property type="evidence" value="ECO:0007669"/>
    <property type="project" value="TreeGrafter"/>
</dbReference>
<dbReference type="PROSITE" id="PS52016">
    <property type="entry name" value="TONB_DEPENDENT_REC_3"/>
    <property type="match status" value="1"/>
</dbReference>
<comment type="similarity">
    <text evidence="2">Belongs to the TonB-dependent receptor family.</text>
</comment>
<dbReference type="AlphaFoldDB" id="A0A7U3ZIA4"/>
<dbReference type="GO" id="GO:0009279">
    <property type="term" value="C:cell outer membrane"/>
    <property type="evidence" value="ECO:0007669"/>
    <property type="project" value="UniProtKB-SubCell"/>
</dbReference>
<dbReference type="RefSeq" id="WP_013927039.1">
    <property type="nucleotide sequence ID" value="NC_015703.1"/>
</dbReference>
<keyword evidence="2" id="KW-0998">Cell outer membrane</keyword>
<reference evidence="5" key="1">
    <citation type="submission" date="2011-06" db="EMBL/GenBank/DDBJ databases">
        <title>The complete genome of chromosome of Runella slithyformis DSM 19594.</title>
        <authorList>
            <consortium name="US DOE Joint Genome Institute (JGI-PGF)"/>
            <person name="Lucas S."/>
            <person name="Han J."/>
            <person name="Lapidus A."/>
            <person name="Bruce D."/>
            <person name="Goodwin L."/>
            <person name="Pitluck S."/>
            <person name="Peters L."/>
            <person name="Kyrpides N."/>
            <person name="Mavromatis K."/>
            <person name="Ivanova N."/>
            <person name="Ovchinnikova G."/>
            <person name="Zhang X."/>
            <person name="Misra M."/>
            <person name="Detter J.C."/>
            <person name="Tapia R."/>
            <person name="Han C."/>
            <person name="Land M."/>
            <person name="Hauser L."/>
            <person name="Markowitz V."/>
            <person name="Cheng J.-F."/>
            <person name="Hugenholtz P."/>
            <person name="Woyke T."/>
            <person name="Wu D."/>
            <person name="Tindall B."/>
            <person name="Faehrich R."/>
            <person name="Brambilla E."/>
            <person name="Klenk H.-P."/>
            <person name="Eisen J.A."/>
        </authorList>
    </citation>
    <scope>NUCLEOTIDE SEQUENCE [LARGE SCALE GENOMIC DNA]</scope>
    <source>
        <strain evidence="5">ATCC 29530 / DSM 19594 / LMG 11500 / NCIMB 11436 / LSU 4</strain>
    </source>
</reference>
<accession>A0A7U3ZIA4</accession>
<evidence type="ECO:0000256" key="2">
    <source>
        <dbReference type="PROSITE-ProRule" id="PRU01360"/>
    </source>
</evidence>
<dbReference type="InterPro" id="IPR039426">
    <property type="entry name" value="TonB-dep_rcpt-like"/>
</dbReference>
<evidence type="ECO:0000259" key="3">
    <source>
        <dbReference type="Pfam" id="PF07715"/>
    </source>
</evidence>
<keyword evidence="2" id="KW-0813">Transport</keyword>
<dbReference type="PANTHER" id="PTHR30069:SF29">
    <property type="entry name" value="HEMOGLOBIN AND HEMOGLOBIN-HAPTOGLOBIN-BINDING PROTEIN 1-RELATED"/>
    <property type="match status" value="1"/>
</dbReference>
<comment type="subcellular location">
    <subcellularLocation>
        <location evidence="2">Cell outer membrane</location>
        <topology evidence="2">Multi-pass membrane protein</topology>
    </subcellularLocation>
</comment>
<keyword evidence="2" id="KW-1134">Transmembrane beta strand</keyword>
<name>A0A7U3ZIA4_RUNSL</name>
<keyword evidence="2" id="KW-0472">Membrane</keyword>
<dbReference type="SUPFAM" id="SSF56935">
    <property type="entry name" value="Porins"/>
    <property type="match status" value="1"/>
</dbReference>
<protein>
    <submittedName>
        <fullName evidence="4">TonB-dependent receptor plug</fullName>
    </submittedName>
</protein>
<dbReference type="GO" id="GO:0015344">
    <property type="term" value="F:siderophore uptake transmembrane transporter activity"/>
    <property type="evidence" value="ECO:0007669"/>
    <property type="project" value="TreeGrafter"/>
</dbReference>
<dbReference type="KEGG" id="rsi:Runsl_1293"/>
<evidence type="ECO:0000256" key="1">
    <source>
        <dbReference type="ARBA" id="ARBA00022729"/>
    </source>
</evidence>